<proteinExistence type="predicted"/>
<sequence length="90" mass="10390">MQRSQNIVVSRYDEKKLTARENLVELQMITISMLEAKLEILKRQLNNFEAIQSHLEELDESEIEGAHQANFEGCDFIVESAINKKLAEIL</sequence>
<evidence type="ECO:0000313" key="3">
    <source>
        <dbReference type="Proteomes" id="UP000606786"/>
    </source>
</evidence>
<keyword evidence="3" id="KW-1185">Reference proteome</keyword>
<reference evidence="2" key="1">
    <citation type="submission" date="2020-11" db="EMBL/GenBank/DDBJ databases">
        <authorList>
            <person name="Whitehead M."/>
        </authorList>
    </citation>
    <scope>NUCLEOTIDE SEQUENCE</scope>
    <source>
        <strain evidence="2">EGII</strain>
    </source>
</reference>
<evidence type="ECO:0000256" key="1">
    <source>
        <dbReference type="SAM" id="Coils"/>
    </source>
</evidence>
<evidence type="ECO:0000313" key="2">
    <source>
        <dbReference type="EMBL" id="CAD7001991.1"/>
    </source>
</evidence>
<protein>
    <submittedName>
        <fullName evidence="2">(Mediterranean fruit fly) hypothetical protein</fullName>
    </submittedName>
</protein>
<organism evidence="2 3">
    <name type="scientific">Ceratitis capitata</name>
    <name type="common">Mediterranean fruit fly</name>
    <name type="synonym">Tephritis capitata</name>
    <dbReference type="NCBI Taxonomy" id="7213"/>
    <lineage>
        <taxon>Eukaryota</taxon>
        <taxon>Metazoa</taxon>
        <taxon>Ecdysozoa</taxon>
        <taxon>Arthropoda</taxon>
        <taxon>Hexapoda</taxon>
        <taxon>Insecta</taxon>
        <taxon>Pterygota</taxon>
        <taxon>Neoptera</taxon>
        <taxon>Endopterygota</taxon>
        <taxon>Diptera</taxon>
        <taxon>Brachycera</taxon>
        <taxon>Muscomorpha</taxon>
        <taxon>Tephritoidea</taxon>
        <taxon>Tephritidae</taxon>
        <taxon>Ceratitis</taxon>
        <taxon>Ceratitis</taxon>
    </lineage>
</organism>
<dbReference type="EMBL" id="CAJHJT010000023">
    <property type="protein sequence ID" value="CAD7001991.1"/>
    <property type="molecule type" value="Genomic_DNA"/>
</dbReference>
<gene>
    <name evidence="2" type="ORF">CCAP1982_LOCUS10478</name>
</gene>
<feature type="coiled-coil region" evidence="1">
    <location>
        <begin position="31"/>
        <end position="61"/>
    </location>
</feature>
<dbReference type="Proteomes" id="UP000606786">
    <property type="component" value="Unassembled WGS sequence"/>
</dbReference>
<dbReference type="AlphaFoldDB" id="A0A811UTF9"/>
<name>A0A811UTF9_CERCA</name>
<keyword evidence="1" id="KW-0175">Coiled coil</keyword>
<accession>A0A811UTF9</accession>
<comment type="caution">
    <text evidence="2">The sequence shown here is derived from an EMBL/GenBank/DDBJ whole genome shotgun (WGS) entry which is preliminary data.</text>
</comment>